<reference evidence="1" key="1">
    <citation type="submission" date="2021-01" db="EMBL/GenBank/DDBJ databases">
        <title>Phytophthora aleatoria, a newly-described species from Pinus radiata is distinct from Phytophthora cactorum isolates based on comparative genomics.</title>
        <authorList>
            <person name="Mcdougal R."/>
            <person name="Panda P."/>
            <person name="Williams N."/>
            <person name="Studholme D.J."/>
        </authorList>
    </citation>
    <scope>NUCLEOTIDE SEQUENCE</scope>
    <source>
        <strain evidence="1">NZFS 3830</strain>
    </source>
</reference>
<dbReference type="OrthoDB" id="96105at2759"/>
<dbReference type="AlphaFoldDB" id="A0A8T1V0B9"/>
<comment type="caution">
    <text evidence="1">The sequence shown here is derived from an EMBL/GenBank/DDBJ whole genome shotgun (WGS) entry which is preliminary data.</text>
</comment>
<dbReference type="EMBL" id="JAENGZ010000031">
    <property type="protein sequence ID" value="KAG6972688.1"/>
    <property type="molecule type" value="Genomic_DNA"/>
</dbReference>
<evidence type="ECO:0000313" key="2">
    <source>
        <dbReference type="Proteomes" id="UP000688947"/>
    </source>
</evidence>
<protein>
    <submittedName>
        <fullName evidence="1">Uncharacterized protein</fullName>
    </submittedName>
</protein>
<name>A0A8T1V0B9_9STRA</name>
<sequence>MAGFPPLAQLDRDRPAILERSCYRVIFMGVKRYLGKKGSNLAVVGNSGIGKSRFYLYCAFRLIHGLVDEEMKLCTYTLVLNFKGLYHVYSWSEKRLSC</sequence>
<organism evidence="1 2">
    <name type="scientific">Phytophthora cactorum</name>
    <dbReference type="NCBI Taxonomy" id="29920"/>
    <lineage>
        <taxon>Eukaryota</taxon>
        <taxon>Sar</taxon>
        <taxon>Stramenopiles</taxon>
        <taxon>Oomycota</taxon>
        <taxon>Peronosporomycetes</taxon>
        <taxon>Peronosporales</taxon>
        <taxon>Peronosporaceae</taxon>
        <taxon>Phytophthora</taxon>
    </lineage>
</organism>
<accession>A0A8T1V0B9</accession>
<evidence type="ECO:0000313" key="1">
    <source>
        <dbReference type="EMBL" id="KAG6972688.1"/>
    </source>
</evidence>
<dbReference type="Proteomes" id="UP000688947">
    <property type="component" value="Unassembled WGS sequence"/>
</dbReference>
<gene>
    <name evidence="1" type="ORF">JG687_00001321</name>
</gene>
<proteinExistence type="predicted"/>